<gene>
    <name evidence="4" type="ORF">BJP25_22435</name>
</gene>
<protein>
    <recommendedName>
        <fullName evidence="2">Anti-sigma factor antagonist</fullName>
    </recommendedName>
</protein>
<evidence type="ECO:0000256" key="2">
    <source>
        <dbReference type="RuleBase" id="RU003749"/>
    </source>
</evidence>
<keyword evidence="5" id="KW-1185">Reference proteome</keyword>
<dbReference type="PROSITE" id="PS50801">
    <property type="entry name" value="STAS"/>
    <property type="match status" value="1"/>
</dbReference>
<name>A0A1Q9LJR6_9PSEU</name>
<evidence type="ECO:0000313" key="5">
    <source>
        <dbReference type="Proteomes" id="UP000186040"/>
    </source>
</evidence>
<evidence type="ECO:0000313" key="4">
    <source>
        <dbReference type="EMBL" id="OLR92297.1"/>
    </source>
</evidence>
<accession>A0A1Q9LJR6</accession>
<dbReference type="STRING" id="1193682.BJP25_22435"/>
<dbReference type="Gene3D" id="3.30.750.24">
    <property type="entry name" value="STAS domain"/>
    <property type="match status" value="1"/>
</dbReference>
<dbReference type="InterPro" id="IPR003658">
    <property type="entry name" value="Anti-sigma_ant"/>
</dbReference>
<comment type="caution">
    <text evidence="4">The sequence shown here is derived from an EMBL/GenBank/DDBJ whole genome shotgun (WGS) entry which is preliminary data.</text>
</comment>
<comment type="similarity">
    <text evidence="1 2">Belongs to the anti-sigma-factor antagonist family.</text>
</comment>
<evidence type="ECO:0000256" key="1">
    <source>
        <dbReference type="ARBA" id="ARBA00009013"/>
    </source>
</evidence>
<feature type="domain" description="STAS" evidence="3">
    <location>
        <begin position="1"/>
        <end position="108"/>
    </location>
</feature>
<dbReference type="PANTHER" id="PTHR33495">
    <property type="entry name" value="ANTI-SIGMA FACTOR ANTAGONIST TM_1081-RELATED-RELATED"/>
    <property type="match status" value="1"/>
</dbReference>
<proteinExistence type="inferred from homology"/>
<evidence type="ECO:0000259" key="3">
    <source>
        <dbReference type="PROSITE" id="PS50801"/>
    </source>
</evidence>
<dbReference type="EMBL" id="MKQR01000017">
    <property type="protein sequence ID" value="OLR92297.1"/>
    <property type="molecule type" value="Genomic_DNA"/>
</dbReference>
<sequence length="118" mass="12476">MSVHHYRVADVPVLRLSGDIDLATRDTAEAAIAVRQRGPALVLDLAEVDFVGACGITLLVRARRRAEDDGGRFHLACCGPVVRRGLEATGLLGTLRPFDSVAEAVAACSDVPSPRTGK</sequence>
<dbReference type="SUPFAM" id="SSF52091">
    <property type="entry name" value="SpoIIaa-like"/>
    <property type="match status" value="1"/>
</dbReference>
<dbReference type="PANTHER" id="PTHR33495:SF2">
    <property type="entry name" value="ANTI-SIGMA FACTOR ANTAGONIST TM_1081-RELATED"/>
    <property type="match status" value="1"/>
</dbReference>
<dbReference type="CDD" id="cd07043">
    <property type="entry name" value="STAS_anti-anti-sigma_factors"/>
    <property type="match status" value="1"/>
</dbReference>
<dbReference type="AlphaFoldDB" id="A0A1Q9LJR6"/>
<dbReference type="Pfam" id="PF01740">
    <property type="entry name" value="STAS"/>
    <property type="match status" value="1"/>
</dbReference>
<dbReference type="Proteomes" id="UP000186040">
    <property type="component" value="Unassembled WGS sequence"/>
</dbReference>
<dbReference type="InterPro" id="IPR036513">
    <property type="entry name" value="STAS_dom_sf"/>
</dbReference>
<dbReference type="InterPro" id="IPR002645">
    <property type="entry name" value="STAS_dom"/>
</dbReference>
<dbReference type="NCBIfam" id="TIGR00377">
    <property type="entry name" value="ant_ant_sig"/>
    <property type="match status" value="1"/>
</dbReference>
<reference evidence="4 5" key="1">
    <citation type="submission" date="2016-10" db="EMBL/GenBank/DDBJ databases">
        <title>The Draft Genome Sequence of Actinokineospora bangkokensis 44EHWT reveals the biosynthetic pathway of antifungal compounds Thailandins with unusual extender unit butylmalonyl-CoA.</title>
        <authorList>
            <person name="Greule A."/>
            <person name="Intra B."/>
            <person name="Flemming S."/>
            <person name="Rommel M.G."/>
            <person name="Panbangred W."/>
            <person name="Bechthold A."/>
        </authorList>
    </citation>
    <scope>NUCLEOTIDE SEQUENCE [LARGE SCALE GENOMIC DNA]</scope>
    <source>
        <strain evidence="4 5">44EHW</strain>
    </source>
</reference>
<dbReference type="GO" id="GO:0043856">
    <property type="term" value="F:anti-sigma factor antagonist activity"/>
    <property type="evidence" value="ECO:0007669"/>
    <property type="project" value="InterPro"/>
</dbReference>
<organism evidence="4 5">
    <name type="scientific">Actinokineospora bangkokensis</name>
    <dbReference type="NCBI Taxonomy" id="1193682"/>
    <lineage>
        <taxon>Bacteria</taxon>
        <taxon>Bacillati</taxon>
        <taxon>Actinomycetota</taxon>
        <taxon>Actinomycetes</taxon>
        <taxon>Pseudonocardiales</taxon>
        <taxon>Pseudonocardiaceae</taxon>
        <taxon>Actinokineospora</taxon>
    </lineage>
</organism>